<dbReference type="InterPro" id="IPR011990">
    <property type="entry name" value="TPR-like_helical_dom_sf"/>
</dbReference>
<dbReference type="Pfam" id="PF14322">
    <property type="entry name" value="SusD-like_3"/>
    <property type="match status" value="1"/>
</dbReference>
<evidence type="ECO:0000313" key="8">
    <source>
        <dbReference type="EMBL" id="SHK68742.1"/>
    </source>
</evidence>
<feature type="domain" description="SusD-like N-terminal" evidence="7">
    <location>
        <begin position="104"/>
        <end position="231"/>
    </location>
</feature>
<keyword evidence="4" id="KW-0472">Membrane</keyword>
<dbReference type="Gene3D" id="1.25.40.390">
    <property type="match status" value="1"/>
</dbReference>
<evidence type="ECO:0000256" key="5">
    <source>
        <dbReference type="ARBA" id="ARBA00023237"/>
    </source>
</evidence>
<protein>
    <submittedName>
        <fullName evidence="8">Starch-binding associating with outer membrane</fullName>
    </submittedName>
</protein>
<evidence type="ECO:0000256" key="3">
    <source>
        <dbReference type="ARBA" id="ARBA00022729"/>
    </source>
</evidence>
<keyword evidence="5" id="KW-0998">Cell outer membrane</keyword>
<dbReference type="RefSeq" id="WP_081373146.1">
    <property type="nucleotide sequence ID" value="NZ_FRBD01000009.1"/>
</dbReference>
<accession>A0A1M6UHP2</accession>
<dbReference type="GO" id="GO:0009279">
    <property type="term" value="C:cell outer membrane"/>
    <property type="evidence" value="ECO:0007669"/>
    <property type="project" value="UniProtKB-SubCell"/>
</dbReference>
<evidence type="ECO:0000256" key="1">
    <source>
        <dbReference type="ARBA" id="ARBA00004442"/>
    </source>
</evidence>
<evidence type="ECO:0000259" key="7">
    <source>
        <dbReference type="Pfam" id="PF14322"/>
    </source>
</evidence>
<dbReference type="Proteomes" id="UP000184130">
    <property type="component" value="Unassembled WGS sequence"/>
</dbReference>
<comment type="similarity">
    <text evidence="2">Belongs to the SusD family.</text>
</comment>
<dbReference type="Pfam" id="PF07980">
    <property type="entry name" value="SusD_RagB"/>
    <property type="match status" value="1"/>
</dbReference>
<evidence type="ECO:0000256" key="4">
    <source>
        <dbReference type="ARBA" id="ARBA00023136"/>
    </source>
</evidence>
<comment type="subcellular location">
    <subcellularLocation>
        <location evidence="1">Cell outer membrane</location>
    </subcellularLocation>
</comment>
<organism evidence="8 9">
    <name type="scientific">Xylanibacter ruminicola</name>
    <name type="common">Prevotella ruminicola</name>
    <dbReference type="NCBI Taxonomy" id="839"/>
    <lineage>
        <taxon>Bacteria</taxon>
        <taxon>Pseudomonadati</taxon>
        <taxon>Bacteroidota</taxon>
        <taxon>Bacteroidia</taxon>
        <taxon>Bacteroidales</taxon>
        <taxon>Prevotellaceae</taxon>
        <taxon>Xylanibacter</taxon>
    </lineage>
</organism>
<evidence type="ECO:0000313" key="9">
    <source>
        <dbReference type="Proteomes" id="UP000184130"/>
    </source>
</evidence>
<dbReference type="InterPro" id="IPR012944">
    <property type="entry name" value="SusD_RagB_dom"/>
</dbReference>
<gene>
    <name evidence="8" type="ORF">SAMN05216463_10976</name>
</gene>
<dbReference type="PROSITE" id="PS51257">
    <property type="entry name" value="PROKAR_LIPOPROTEIN"/>
    <property type="match status" value="1"/>
</dbReference>
<dbReference type="OrthoDB" id="5694214at2"/>
<feature type="domain" description="RagB/SusD" evidence="6">
    <location>
        <begin position="273"/>
        <end position="509"/>
    </location>
</feature>
<dbReference type="InterPro" id="IPR033985">
    <property type="entry name" value="SusD-like_N"/>
</dbReference>
<name>A0A1M6UHP2_XYLRU</name>
<evidence type="ECO:0000259" key="6">
    <source>
        <dbReference type="Pfam" id="PF07980"/>
    </source>
</evidence>
<proteinExistence type="inferred from homology"/>
<dbReference type="AlphaFoldDB" id="A0A1M6UHP2"/>
<dbReference type="EMBL" id="FRBD01000009">
    <property type="protein sequence ID" value="SHK68742.1"/>
    <property type="molecule type" value="Genomic_DNA"/>
</dbReference>
<sequence length="509" mass="57406">MNKKYILSSLLFGALAITGCTNLDEELFDVVSMDDYGKTESEVQTIVGGAYSTLRGYGSSTDEGNGVNCYPTCEYVFFLTECSSDEACIPTRGSDWYDGGRYQELQYHTWDATNACVLAGWRYAFTGVSKVNAIIYQVEQSGLTAQQKSNVEAELRGLRAYYYYQLIDMFGSVPISTDFTAKQLPANSSRAEVYNFIERELTEILPVLPSGVQYGRFTQNVAYTLLARLYLNAEVFTGTAQWQKCIDACEKVQGYSLNADYKAPFAIENAGNQEIIFAIPYDHKQGTVGNYLASMTYHYNQKYAFDPAGVYQWCGNGICAQPGVWSSYEDGDVRRDKTLLIGQQYSAKDGSIVNMDNGEPLNYTETIDNYTNALQNEGARLDKYEWSASDSWERDNDWVLMRYAEILMMQAECYYRLGYTQSALAFVNQLRARAGLTDLTTLSLESLDAEWLHEFAMEGLRRTTNIRFGTYFNAWWNKADDAADHHTGVYPIPAEELAKNPNLKQNAGY</sequence>
<keyword evidence="3" id="KW-0732">Signal</keyword>
<reference evidence="8 9" key="1">
    <citation type="submission" date="2016-11" db="EMBL/GenBank/DDBJ databases">
        <authorList>
            <person name="Jaros S."/>
            <person name="Januszkiewicz K."/>
            <person name="Wedrychowicz H."/>
        </authorList>
    </citation>
    <scope>NUCLEOTIDE SEQUENCE [LARGE SCALE GENOMIC DNA]</scope>
    <source>
        <strain evidence="8 9">KHT3</strain>
    </source>
</reference>
<evidence type="ECO:0000256" key="2">
    <source>
        <dbReference type="ARBA" id="ARBA00006275"/>
    </source>
</evidence>
<dbReference type="SUPFAM" id="SSF48452">
    <property type="entry name" value="TPR-like"/>
    <property type="match status" value="1"/>
</dbReference>